<dbReference type="eggNOG" id="ENOG5032DUI">
    <property type="taxonomic scope" value="Bacteria"/>
</dbReference>
<gene>
    <name evidence="2" type="ordered locus">Rpdx1_3091</name>
</gene>
<dbReference type="BioCyc" id="RPAL652103:RPDX1_RS15240-MONOMER"/>
<dbReference type="OrthoDB" id="8139963at2"/>
<feature type="region of interest" description="Disordered" evidence="1">
    <location>
        <begin position="55"/>
        <end position="80"/>
    </location>
</feature>
<accession>E6VMR9</accession>
<protein>
    <submittedName>
        <fullName evidence="2">Uncharacterized protein</fullName>
    </submittedName>
</protein>
<evidence type="ECO:0000313" key="3">
    <source>
        <dbReference type="Proteomes" id="UP000001402"/>
    </source>
</evidence>
<organism evidence="2 3">
    <name type="scientific">Rhodopseudomonas palustris (strain DX-1)</name>
    <dbReference type="NCBI Taxonomy" id="652103"/>
    <lineage>
        <taxon>Bacteria</taxon>
        <taxon>Pseudomonadati</taxon>
        <taxon>Pseudomonadota</taxon>
        <taxon>Alphaproteobacteria</taxon>
        <taxon>Hyphomicrobiales</taxon>
        <taxon>Nitrobacteraceae</taxon>
        <taxon>Rhodopseudomonas</taxon>
    </lineage>
</organism>
<name>E6VMR9_RHOPX</name>
<sequence>MPYRAFLARIRQFFDGPDEHLDWITNGLAAGSLRQPATPMTDQELAEAIREFQKAPPSADSLEKLGAKLAPSDGRDRGAI</sequence>
<dbReference type="HOGENOM" id="CLU_2587455_0_0_5"/>
<evidence type="ECO:0000313" key="2">
    <source>
        <dbReference type="EMBL" id="ADU44671.1"/>
    </source>
</evidence>
<dbReference type="AlphaFoldDB" id="E6VMR9"/>
<reference evidence="2" key="1">
    <citation type="submission" date="2010-12" db="EMBL/GenBank/DDBJ databases">
        <title>Complete sequence of Rhodopseudomonas palustris DX-1.</title>
        <authorList>
            <consortium name="US DOE Joint Genome Institute"/>
            <person name="Lucas S."/>
            <person name="Copeland A."/>
            <person name="Lapidus A."/>
            <person name="Cheng J.-F."/>
            <person name="Goodwin L."/>
            <person name="Pitluck S."/>
            <person name="Misra M."/>
            <person name="Chertkov O."/>
            <person name="Detter J.C."/>
            <person name="Han C."/>
            <person name="Tapia R."/>
            <person name="Land M."/>
            <person name="Hauser L."/>
            <person name="Kyrpides N."/>
            <person name="Ivanova N."/>
            <person name="Ovchinnikova G."/>
            <person name="Logan B."/>
            <person name="Oda Y."/>
            <person name="Harwood C."/>
            <person name="Woyke T."/>
        </authorList>
    </citation>
    <scope>NUCLEOTIDE SEQUENCE [LARGE SCALE GENOMIC DNA]</scope>
    <source>
        <strain evidence="2">DX-1</strain>
    </source>
</reference>
<dbReference type="Proteomes" id="UP000001402">
    <property type="component" value="Chromosome"/>
</dbReference>
<evidence type="ECO:0000256" key="1">
    <source>
        <dbReference type="SAM" id="MobiDB-lite"/>
    </source>
</evidence>
<dbReference type="KEGG" id="rpx:Rpdx1_3091"/>
<dbReference type="EMBL" id="CP002418">
    <property type="protein sequence ID" value="ADU44671.1"/>
    <property type="molecule type" value="Genomic_DNA"/>
</dbReference>
<proteinExistence type="predicted"/>